<dbReference type="Proteomes" id="UP000218765">
    <property type="component" value="Chromosome"/>
</dbReference>
<dbReference type="PANTHER" id="PTHR42695:SF5">
    <property type="entry name" value="GLUTAMINE AMIDOTRANSFERASE YLR126C-RELATED"/>
    <property type="match status" value="1"/>
</dbReference>
<dbReference type="InterPro" id="IPR017926">
    <property type="entry name" value="GATASE"/>
</dbReference>
<keyword evidence="3" id="KW-1185">Reference proteome</keyword>
<dbReference type="FunFam" id="3.40.50.880:FF:000033">
    <property type="entry name" value="Glutamine amidotransferase class-I"/>
    <property type="match status" value="1"/>
</dbReference>
<dbReference type="OrthoDB" id="9813383at2"/>
<proteinExistence type="predicted"/>
<sequence>MRVHFLQHVPYEGLGSLQDWLQRGDHQVTATRLYAGDGLPRPDALDLLIVMGGPMGVYDEADHPWLIAEKRFLDAVLAGRARMLGICLGAQLLAERLGARVLTGGEKEIGWFPVQRSPAAADTALAAALPETFMAFHWHGDSFELPAGAVHLGRSEACPNQGFLHEGRILGLQYHLEMTPAGAQALIDCHRDQLGCGPFSQTETQLLAAEAHFNGANRLMAQLMDAFTATNPEEV</sequence>
<gene>
    <name evidence="2" type="ORF">FOKN1_0527</name>
</gene>
<dbReference type="PANTHER" id="PTHR42695">
    <property type="entry name" value="GLUTAMINE AMIDOTRANSFERASE YLR126C-RELATED"/>
    <property type="match status" value="1"/>
</dbReference>
<reference evidence="2 3" key="1">
    <citation type="submission" date="2017-05" db="EMBL/GenBank/DDBJ databases">
        <title>Thiocyanate degradation by Thiohalobacter thiocyanaticus FOKN1.</title>
        <authorList>
            <person name="Oshiki M."/>
            <person name="Fukushima T."/>
            <person name="Kawano S."/>
            <person name="Nakagawa J."/>
        </authorList>
    </citation>
    <scope>NUCLEOTIDE SEQUENCE [LARGE SCALE GENOMIC DNA]</scope>
    <source>
        <strain evidence="2 3">FOKN1</strain>
    </source>
</reference>
<dbReference type="KEGG" id="ttc:FOKN1_0527"/>
<dbReference type="InterPro" id="IPR029062">
    <property type="entry name" value="Class_I_gatase-like"/>
</dbReference>
<dbReference type="Pfam" id="PF00117">
    <property type="entry name" value="GATase"/>
    <property type="match status" value="1"/>
</dbReference>
<dbReference type="Gene3D" id="3.40.50.880">
    <property type="match status" value="1"/>
</dbReference>
<organism evidence="2 3">
    <name type="scientific">Thiohalobacter thiocyanaticus</name>
    <dbReference type="NCBI Taxonomy" id="585455"/>
    <lineage>
        <taxon>Bacteria</taxon>
        <taxon>Pseudomonadati</taxon>
        <taxon>Pseudomonadota</taxon>
        <taxon>Gammaproteobacteria</taxon>
        <taxon>Thiohalobacterales</taxon>
        <taxon>Thiohalobacteraceae</taxon>
        <taxon>Thiohalobacter</taxon>
    </lineage>
</organism>
<name>A0A1Z4VMT9_9GAMM</name>
<dbReference type="EMBL" id="AP018052">
    <property type="protein sequence ID" value="BAZ92931.1"/>
    <property type="molecule type" value="Genomic_DNA"/>
</dbReference>
<protein>
    <submittedName>
        <fullName evidence="2">GMP synthase</fullName>
    </submittedName>
</protein>
<feature type="domain" description="Glutamine amidotransferase" evidence="1">
    <location>
        <begin position="45"/>
        <end position="181"/>
    </location>
</feature>
<dbReference type="AlphaFoldDB" id="A0A1Z4VMT9"/>
<evidence type="ECO:0000313" key="2">
    <source>
        <dbReference type="EMBL" id="BAZ92931.1"/>
    </source>
</evidence>
<dbReference type="GO" id="GO:0005829">
    <property type="term" value="C:cytosol"/>
    <property type="evidence" value="ECO:0007669"/>
    <property type="project" value="TreeGrafter"/>
</dbReference>
<dbReference type="RefSeq" id="WP_096364444.1">
    <property type="nucleotide sequence ID" value="NZ_AP018052.1"/>
</dbReference>
<dbReference type="SUPFAM" id="SSF52317">
    <property type="entry name" value="Class I glutamine amidotransferase-like"/>
    <property type="match status" value="1"/>
</dbReference>
<accession>A0A1Z4VMT9</accession>
<evidence type="ECO:0000313" key="3">
    <source>
        <dbReference type="Proteomes" id="UP000218765"/>
    </source>
</evidence>
<dbReference type="CDD" id="cd01741">
    <property type="entry name" value="GATase1_1"/>
    <property type="match status" value="1"/>
</dbReference>
<dbReference type="PROSITE" id="PS51273">
    <property type="entry name" value="GATASE_TYPE_1"/>
    <property type="match status" value="1"/>
</dbReference>
<dbReference type="InterPro" id="IPR044992">
    <property type="entry name" value="ChyE-like"/>
</dbReference>
<evidence type="ECO:0000259" key="1">
    <source>
        <dbReference type="Pfam" id="PF00117"/>
    </source>
</evidence>